<name>A0A2T2PBR2_CORCC</name>
<accession>A0A2T2PBR2</accession>
<protein>
    <submittedName>
        <fullName evidence="2">HET-domain-containing protein</fullName>
    </submittedName>
</protein>
<sequence length="313" mass="35920">KVAPLIDYGVVTQWLNYCTTHHQKLCGNEGEPPHGLKLIDCSSMTINHAKPSDEYVALSYVWGPSQGDNNFVSRSGASIHLLHERLPAVISDAILVAKSLHMRYLWVDKLCIDQSSELEKHHQISQMDEVYRKAELCIIAAAGDKTTGLPGVGILPRKWQPATTLNNIDIIFTMKHPHHSIRTSKWSTRGWTYQEAILSRRRLVFTENRLYFECNAMHCCESLQEDLDLIHGKEKHQYRDFMASGIFSESQSYDDININAKAEFEAWRRYTNHVEIFSSRKLSCEKDSLRAFQGIIKSFAKFEFPVHQLWGVP</sequence>
<organism evidence="2 3">
    <name type="scientific">Corynespora cassiicola Philippines</name>
    <dbReference type="NCBI Taxonomy" id="1448308"/>
    <lineage>
        <taxon>Eukaryota</taxon>
        <taxon>Fungi</taxon>
        <taxon>Dikarya</taxon>
        <taxon>Ascomycota</taxon>
        <taxon>Pezizomycotina</taxon>
        <taxon>Dothideomycetes</taxon>
        <taxon>Pleosporomycetidae</taxon>
        <taxon>Pleosporales</taxon>
        <taxon>Corynesporascaceae</taxon>
        <taxon>Corynespora</taxon>
    </lineage>
</organism>
<keyword evidence="3" id="KW-1185">Reference proteome</keyword>
<dbReference type="EMBL" id="KZ678128">
    <property type="protein sequence ID" value="PSN75074.1"/>
    <property type="molecule type" value="Genomic_DNA"/>
</dbReference>
<evidence type="ECO:0000313" key="2">
    <source>
        <dbReference type="EMBL" id="PSN75074.1"/>
    </source>
</evidence>
<proteinExistence type="predicted"/>
<reference evidence="2 3" key="1">
    <citation type="journal article" date="2018" name="Front. Microbiol.">
        <title>Genome-Wide Analysis of Corynespora cassiicola Leaf Fall Disease Putative Effectors.</title>
        <authorList>
            <person name="Lopez D."/>
            <person name="Ribeiro S."/>
            <person name="Label P."/>
            <person name="Fumanal B."/>
            <person name="Venisse J.S."/>
            <person name="Kohler A."/>
            <person name="de Oliveira R.R."/>
            <person name="Labutti K."/>
            <person name="Lipzen A."/>
            <person name="Lail K."/>
            <person name="Bauer D."/>
            <person name="Ohm R.A."/>
            <person name="Barry K.W."/>
            <person name="Spatafora J."/>
            <person name="Grigoriev I.V."/>
            <person name="Martin F.M."/>
            <person name="Pujade-Renaud V."/>
        </authorList>
    </citation>
    <scope>NUCLEOTIDE SEQUENCE [LARGE SCALE GENOMIC DNA]</scope>
    <source>
        <strain evidence="2 3">Philippines</strain>
    </source>
</reference>
<evidence type="ECO:0000259" key="1">
    <source>
        <dbReference type="Pfam" id="PF06985"/>
    </source>
</evidence>
<dbReference type="Pfam" id="PF06985">
    <property type="entry name" value="HET"/>
    <property type="match status" value="1"/>
</dbReference>
<feature type="domain" description="Heterokaryon incompatibility" evidence="1">
    <location>
        <begin position="55"/>
        <end position="195"/>
    </location>
</feature>
<dbReference type="OrthoDB" id="5428863at2759"/>
<dbReference type="PANTHER" id="PTHR33112">
    <property type="entry name" value="DOMAIN PROTEIN, PUTATIVE-RELATED"/>
    <property type="match status" value="1"/>
</dbReference>
<feature type="non-terminal residue" evidence="2">
    <location>
        <position position="313"/>
    </location>
</feature>
<dbReference type="AlphaFoldDB" id="A0A2T2PBR2"/>
<feature type="non-terminal residue" evidence="2">
    <location>
        <position position="1"/>
    </location>
</feature>
<dbReference type="InterPro" id="IPR010730">
    <property type="entry name" value="HET"/>
</dbReference>
<dbReference type="STRING" id="1448308.A0A2T2PBR2"/>
<dbReference type="Proteomes" id="UP000240883">
    <property type="component" value="Unassembled WGS sequence"/>
</dbReference>
<gene>
    <name evidence="2" type="ORF">BS50DRAFT_464873</name>
</gene>
<dbReference type="PANTHER" id="PTHR33112:SF1">
    <property type="entry name" value="HETEROKARYON INCOMPATIBILITY DOMAIN-CONTAINING PROTEIN"/>
    <property type="match status" value="1"/>
</dbReference>
<evidence type="ECO:0000313" key="3">
    <source>
        <dbReference type="Proteomes" id="UP000240883"/>
    </source>
</evidence>